<proteinExistence type="predicted"/>
<comment type="caution">
    <text evidence="2">The sequence shown here is derived from an EMBL/GenBank/DDBJ whole genome shotgun (WGS) entry which is preliminary data.</text>
</comment>
<dbReference type="Proteomes" id="UP000006997">
    <property type="component" value="Unassembled WGS sequence"/>
</dbReference>
<dbReference type="RefSeq" id="WP_002160548.1">
    <property type="nucleotide sequence ID" value="NZ_JH792114.1"/>
</dbReference>
<dbReference type="PATRIC" id="fig|1053219.3.peg.3537"/>
<keyword evidence="1" id="KW-0812">Transmembrane</keyword>
<keyword evidence="1" id="KW-1133">Transmembrane helix</keyword>
<gene>
    <name evidence="2" type="ORF">II3_03463</name>
</gene>
<name>J8FBX1_BACCE</name>
<keyword evidence="1" id="KW-0472">Membrane</keyword>
<reference evidence="2 3" key="1">
    <citation type="submission" date="2012-04" db="EMBL/GenBank/DDBJ databases">
        <title>The Genome Sequence of Bacillus cereus MC67.</title>
        <authorList>
            <consortium name="The Broad Institute Genome Sequencing Platform"/>
            <consortium name="The Broad Institute Genome Sequencing Center for Infectious Disease"/>
            <person name="Feldgarden M."/>
            <person name="Van der Auwera G.A."/>
            <person name="Mahillon J."/>
            <person name="Duprez V."/>
            <person name="Timmery S."/>
            <person name="Mattelet C."/>
            <person name="Dierick K."/>
            <person name="Sun M."/>
            <person name="Yu Z."/>
            <person name="Zhu L."/>
            <person name="Hu X."/>
            <person name="Shank E.B."/>
            <person name="Swiecicka I."/>
            <person name="Hansen B.M."/>
            <person name="Andrup L."/>
            <person name="Young S.K."/>
            <person name="Zeng Q."/>
            <person name="Gargeya S."/>
            <person name="Fitzgerald M."/>
            <person name="Haas B."/>
            <person name="Abouelleil A."/>
            <person name="Alvarado L."/>
            <person name="Arachchi H.M."/>
            <person name="Berlin A."/>
            <person name="Chapman S.B."/>
            <person name="Goldberg J."/>
            <person name="Griggs A."/>
            <person name="Gujja S."/>
            <person name="Hansen M."/>
            <person name="Howarth C."/>
            <person name="Imamovic A."/>
            <person name="Larimer J."/>
            <person name="McCowen C."/>
            <person name="Montmayeur A."/>
            <person name="Murphy C."/>
            <person name="Neiman D."/>
            <person name="Pearson M."/>
            <person name="Priest M."/>
            <person name="Roberts A."/>
            <person name="Saif S."/>
            <person name="Shea T."/>
            <person name="Sisk P."/>
            <person name="Sykes S."/>
            <person name="Wortman J."/>
            <person name="Nusbaum C."/>
            <person name="Birren B."/>
        </authorList>
    </citation>
    <scope>NUCLEOTIDE SEQUENCE [LARGE SCALE GENOMIC DNA]</scope>
    <source>
        <strain evidence="2 3">MC67</strain>
    </source>
</reference>
<organism evidence="2 3">
    <name type="scientific">Bacillus cereus MC67</name>
    <dbReference type="NCBI Taxonomy" id="1053219"/>
    <lineage>
        <taxon>Bacteria</taxon>
        <taxon>Bacillati</taxon>
        <taxon>Bacillota</taxon>
        <taxon>Bacilli</taxon>
        <taxon>Bacillales</taxon>
        <taxon>Bacillaceae</taxon>
        <taxon>Bacillus</taxon>
        <taxon>Bacillus cereus group</taxon>
    </lineage>
</organism>
<dbReference type="AlphaFoldDB" id="J8FBX1"/>
<feature type="transmembrane region" description="Helical" evidence="1">
    <location>
        <begin position="53"/>
        <end position="70"/>
    </location>
</feature>
<dbReference type="EMBL" id="AHEN01000033">
    <property type="protein sequence ID" value="EJQ98549.1"/>
    <property type="molecule type" value="Genomic_DNA"/>
</dbReference>
<sequence length="346" mass="39862">MRTWLEYLDIPSFVYGIIFLFLILVTRSILKEKPTEQLKTETGLHDWVQKKDLIYWLIIVMVCAISHYTYKYKDSEQLISHWSFGGTIVSIILAIIAIVYTFYDNFTSKSSVQQLENSAEKIKDITKKLDSNQLVNSSNKIEDISVQLESIMSNMDNKLKEVNIELTTIQKMNERKFSDFTTKLDEIGLNLTSRNDNEEEIPPSDENPTEVTKFVAAYTRGVLWNKIAMTCISLINEKELTFKQLDIKKLSDTIGKITSEKTPSKEKIYSSFMFISFYNAIHIFKLYGLTINNEKKLELNIELKEILEQLSSDSNAVTKLTGIEKLINKNTYEVAVEAVNEAYEVS</sequence>
<evidence type="ECO:0000313" key="2">
    <source>
        <dbReference type="EMBL" id="EJQ98549.1"/>
    </source>
</evidence>
<accession>J8FBX1</accession>
<evidence type="ECO:0000256" key="1">
    <source>
        <dbReference type="SAM" id="Phobius"/>
    </source>
</evidence>
<feature type="transmembrane region" description="Helical" evidence="1">
    <location>
        <begin position="12"/>
        <end position="30"/>
    </location>
</feature>
<evidence type="ECO:0000313" key="3">
    <source>
        <dbReference type="Proteomes" id="UP000006997"/>
    </source>
</evidence>
<dbReference type="HOGENOM" id="CLU_068839_0_0_9"/>
<feature type="transmembrane region" description="Helical" evidence="1">
    <location>
        <begin position="82"/>
        <end position="103"/>
    </location>
</feature>
<protein>
    <submittedName>
        <fullName evidence="2">Uncharacterized protein</fullName>
    </submittedName>
</protein>